<proteinExistence type="predicted"/>
<name>A0ACC1ADY2_9ROSI</name>
<accession>A0ACC1ADY2</accession>
<dbReference type="Proteomes" id="UP001164250">
    <property type="component" value="Chromosome 11"/>
</dbReference>
<sequence>MKLASPNYSKVLTSEVSSPTKPSSKFDLPQEVLESLFNISKSPEHEPNTMNWRNVVKKLQSVGPRFDVCPSGVTESQQELCAKGAEYHVYRKDAKQHWDSMKSSYPEAAYSKGDWQYAAYLSDQGKSQTKLARQADEKATQDIFKARLGGIAIAHVLSIQTLRVITGCGSHGVGKSKLKQSVWVLVISLHLLLLCLLCKRVCFVQVINLIEQENLRWSEENRGTGEMSELEDDLVVAHS</sequence>
<protein>
    <submittedName>
        <fullName evidence="1">Uncharacterized protein</fullName>
    </submittedName>
</protein>
<evidence type="ECO:0000313" key="2">
    <source>
        <dbReference type="Proteomes" id="UP001164250"/>
    </source>
</evidence>
<dbReference type="EMBL" id="CM047907">
    <property type="protein sequence ID" value="KAJ0084356.1"/>
    <property type="molecule type" value="Genomic_DNA"/>
</dbReference>
<keyword evidence="2" id="KW-1185">Reference proteome</keyword>
<evidence type="ECO:0000313" key="1">
    <source>
        <dbReference type="EMBL" id="KAJ0084356.1"/>
    </source>
</evidence>
<gene>
    <name evidence="1" type="ORF">Patl1_31113</name>
</gene>
<organism evidence="1 2">
    <name type="scientific">Pistacia atlantica</name>
    <dbReference type="NCBI Taxonomy" id="434234"/>
    <lineage>
        <taxon>Eukaryota</taxon>
        <taxon>Viridiplantae</taxon>
        <taxon>Streptophyta</taxon>
        <taxon>Embryophyta</taxon>
        <taxon>Tracheophyta</taxon>
        <taxon>Spermatophyta</taxon>
        <taxon>Magnoliopsida</taxon>
        <taxon>eudicotyledons</taxon>
        <taxon>Gunneridae</taxon>
        <taxon>Pentapetalae</taxon>
        <taxon>rosids</taxon>
        <taxon>malvids</taxon>
        <taxon>Sapindales</taxon>
        <taxon>Anacardiaceae</taxon>
        <taxon>Pistacia</taxon>
    </lineage>
</organism>
<comment type="caution">
    <text evidence="1">The sequence shown here is derived from an EMBL/GenBank/DDBJ whole genome shotgun (WGS) entry which is preliminary data.</text>
</comment>
<reference evidence="2" key="1">
    <citation type="journal article" date="2023" name="G3 (Bethesda)">
        <title>Genome assembly and association tests identify interacting loci associated with vigor, precocity, and sex in interspecific pistachio rootstocks.</title>
        <authorList>
            <person name="Palmer W."/>
            <person name="Jacygrad E."/>
            <person name="Sagayaradj S."/>
            <person name="Cavanaugh K."/>
            <person name="Han R."/>
            <person name="Bertier L."/>
            <person name="Beede B."/>
            <person name="Kafkas S."/>
            <person name="Golino D."/>
            <person name="Preece J."/>
            <person name="Michelmore R."/>
        </authorList>
    </citation>
    <scope>NUCLEOTIDE SEQUENCE [LARGE SCALE GENOMIC DNA]</scope>
</reference>